<reference evidence="1 2" key="1">
    <citation type="submission" date="2011-02" db="EMBL/GenBank/DDBJ databases">
        <authorList>
            <person name="Weinstock G."/>
            <person name="Sodergren E."/>
            <person name="Clifton S."/>
            <person name="Fulton L."/>
            <person name="Fulton B."/>
            <person name="Courtney L."/>
            <person name="Fronick C."/>
            <person name="Harrison M."/>
            <person name="Strong C."/>
            <person name="Farmer C."/>
            <person name="Delahaunty K."/>
            <person name="Markovic C."/>
            <person name="Hall O."/>
            <person name="Minx P."/>
            <person name="Tomlinson C."/>
            <person name="Mitreva M."/>
            <person name="Hou S."/>
            <person name="Chen J."/>
            <person name="Wollam A."/>
            <person name="Pepin K.H."/>
            <person name="Johnson M."/>
            <person name="Bhonagiri V."/>
            <person name="Zhang X."/>
            <person name="Suruliraj S."/>
            <person name="Warren W."/>
            <person name="Chinwalla A."/>
            <person name="Mardis E.R."/>
            <person name="Wilson R.K."/>
        </authorList>
    </citation>
    <scope>NUCLEOTIDE SEQUENCE [LARGE SCALE GENOMIC DNA]</scope>
    <source>
        <strain evidence="1 2">YIT 11841</strain>
    </source>
</reference>
<dbReference type="HOGENOM" id="CLU_200258_0_0_10"/>
<name>F3QV49_9BACT</name>
<gene>
    <name evidence="1" type="ORF">HMPREF9442_02074</name>
</gene>
<dbReference type="STRING" id="762982.HMPREF9442_02074"/>
<keyword evidence="2" id="KW-1185">Reference proteome</keyword>
<evidence type="ECO:0000313" key="1">
    <source>
        <dbReference type="EMBL" id="EGG52630.1"/>
    </source>
</evidence>
<dbReference type="eggNOG" id="ENOG5031D64">
    <property type="taxonomic scope" value="Bacteria"/>
</dbReference>
<organism evidence="1 2">
    <name type="scientific">Paraprevotella xylaniphila YIT 11841</name>
    <dbReference type="NCBI Taxonomy" id="762982"/>
    <lineage>
        <taxon>Bacteria</taxon>
        <taxon>Pseudomonadati</taxon>
        <taxon>Bacteroidota</taxon>
        <taxon>Bacteroidia</taxon>
        <taxon>Bacteroidales</taxon>
        <taxon>Prevotellaceae</taxon>
        <taxon>Paraprevotella</taxon>
    </lineage>
</organism>
<proteinExistence type="predicted"/>
<protein>
    <submittedName>
        <fullName evidence="1">Uncharacterized protein</fullName>
    </submittedName>
</protein>
<accession>F3QV49</accession>
<dbReference type="Proteomes" id="UP000005546">
    <property type="component" value="Unassembled WGS sequence"/>
</dbReference>
<dbReference type="AlphaFoldDB" id="F3QV49"/>
<dbReference type="EMBL" id="AFBR01000065">
    <property type="protein sequence ID" value="EGG52630.1"/>
    <property type="molecule type" value="Genomic_DNA"/>
</dbReference>
<comment type="caution">
    <text evidence="1">The sequence shown here is derived from an EMBL/GenBank/DDBJ whole genome shotgun (WGS) entry which is preliminary data.</text>
</comment>
<sequence length="62" mass="6956">MLFNFTDIMKIPGLSFSLKRALGVTAAKQKISRKTGVPMTKQGLERKVGRFVINTIFGTRKK</sequence>
<evidence type="ECO:0000313" key="2">
    <source>
        <dbReference type="Proteomes" id="UP000005546"/>
    </source>
</evidence>